<proteinExistence type="predicted"/>
<gene>
    <name evidence="2" type="ORF">Anapl_09625</name>
</gene>
<keyword evidence="3" id="KW-1185">Reference proteome</keyword>
<name>R0KW07_ANAPL</name>
<sequence length="126" mass="14262">MAPAAEHRTRGVILPEERFLLRLHPSSTSNSPHAKDVLSEVPMHYTAVPMGRPQKRKSKNSFTCVFHRSTFLSTIQQRTELNMSSELKYGGMTGVKMLAMTKELPKNRQESPIPMASELQKMAELH</sequence>
<reference evidence="3" key="1">
    <citation type="journal article" date="2013" name="Nat. Genet.">
        <title>The duck genome and transcriptome provide insight into an avian influenza virus reservoir species.</title>
        <authorList>
            <person name="Huang Y."/>
            <person name="Li Y."/>
            <person name="Burt D.W."/>
            <person name="Chen H."/>
            <person name="Zhang Y."/>
            <person name="Qian W."/>
            <person name="Kim H."/>
            <person name="Gan S."/>
            <person name="Zhao Y."/>
            <person name="Li J."/>
            <person name="Yi K."/>
            <person name="Feng H."/>
            <person name="Zhu P."/>
            <person name="Li B."/>
            <person name="Liu Q."/>
            <person name="Fairley S."/>
            <person name="Magor K.E."/>
            <person name="Du Z."/>
            <person name="Hu X."/>
            <person name="Goodman L."/>
            <person name="Tafer H."/>
            <person name="Vignal A."/>
            <person name="Lee T."/>
            <person name="Kim K.W."/>
            <person name="Sheng Z."/>
            <person name="An Y."/>
            <person name="Searle S."/>
            <person name="Herrero J."/>
            <person name="Groenen M.A."/>
            <person name="Crooijmans R.P."/>
            <person name="Faraut T."/>
            <person name="Cai Q."/>
            <person name="Webster R.G."/>
            <person name="Aldridge J.R."/>
            <person name="Warren W.C."/>
            <person name="Bartschat S."/>
            <person name="Kehr S."/>
            <person name="Marz M."/>
            <person name="Stadler P.F."/>
            <person name="Smith J."/>
            <person name="Kraus R.H."/>
            <person name="Zhao Y."/>
            <person name="Ren L."/>
            <person name="Fei J."/>
            <person name="Morisson M."/>
            <person name="Kaiser P."/>
            <person name="Griffin D.K."/>
            <person name="Rao M."/>
            <person name="Pitel F."/>
            <person name="Wang J."/>
            <person name="Li N."/>
        </authorList>
    </citation>
    <scope>NUCLEOTIDE SEQUENCE [LARGE SCALE GENOMIC DNA]</scope>
</reference>
<dbReference type="AlphaFoldDB" id="R0KW07"/>
<dbReference type="Proteomes" id="UP000296049">
    <property type="component" value="Unassembled WGS sequence"/>
</dbReference>
<evidence type="ECO:0000313" key="2">
    <source>
        <dbReference type="EMBL" id="EOA97458.1"/>
    </source>
</evidence>
<feature type="region of interest" description="Disordered" evidence="1">
    <location>
        <begin position="104"/>
        <end position="126"/>
    </location>
</feature>
<organism evidence="2 3">
    <name type="scientific">Anas platyrhynchos</name>
    <name type="common">Mallard</name>
    <name type="synonym">Anas boschas</name>
    <dbReference type="NCBI Taxonomy" id="8839"/>
    <lineage>
        <taxon>Eukaryota</taxon>
        <taxon>Metazoa</taxon>
        <taxon>Chordata</taxon>
        <taxon>Craniata</taxon>
        <taxon>Vertebrata</taxon>
        <taxon>Euteleostomi</taxon>
        <taxon>Archelosauria</taxon>
        <taxon>Archosauria</taxon>
        <taxon>Dinosauria</taxon>
        <taxon>Saurischia</taxon>
        <taxon>Theropoda</taxon>
        <taxon>Coelurosauria</taxon>
        <taxon>Aves</taxon>
        <taxon>Neognathae</taxon>
        <taxon>Galloanserae</taxon>
        <taxon>Anseriformes</taxon>
        <taxon>Anatidae</taxon>
        <taxon>Anatinae</taxon>
        <taxon>Anas</taxon>
    </lineage>
</organism>
<evidence type="ECO:0000313" key="3">
    <source>
        <dbReference type="Proteomes" id="UP000296049"/>
    </source>
</evidence>
<protein>
    <submittedName>
        <fullName evidence="2">Uncharacterized protein</fullName>
    </submittedName>
</protein>
<evidence type="ECO:0000256" key="1">
    <source>
        <dbReference type="SAM" id="MobiDB-lite"/>
    </source>
</evidence>
<dbReference type="EMBL" id="KB743685">
    <property type="protein sequence ID" value="EOA97458.1"/>
    <property type="molecule type" value="Genomic_DNA"/>
</dbReference>
<accession>R0KW07</accession>